<proteinExistence type="predicted"/>
<name>A0A9P6E326_9AGAR</name>
<gene>
    <name evidence="1" type="ORF">CPB83DRAFT_737052</name>
</gene>
<organism evidence="1 2">
    <name type="scientific">Crepidotus variabilis</name>
    <dbReference type="NCBI Taxonomy" id="179855"/>
    <lineage>
        <taxon>Eukaryota</taxon>
        <taxon>Fungi</taxon>
        <taxon>Dikarya</taxon>
        <taxon>Basidiomycota</taxon>
        <taxon>Agaricomycotina</taxon>
        <taxon>Agaricomycetes</taxon>
        <taxon>Agaricomycetidae</taxon>
        <taxon>Agaricales</taxon>
        <taxon>Agaricineae</taxon>
        <taxon>Crepidotaceae</taxon>
        <taxon>Crepidotus</taxon>
    </lineage>
</organism>
<comment type="caution">
    <text evidence="1">The sequence shown here is derived from an EMBL/GenBank/DDBJ whole genome shotgun (WGS) entry which is preliminary data.</text>
</comment>
<dbReference type="AlphaFoldDB" id="A0A9P6E326"/>
<feature type="non-terminal residue" evidence="1">
    <location>
        <position position="139"/>
    </location>
</feature>
<evidence type="ECO:0000313" key="1">
    <source>
        <dbReference type="EMBL" id="KAF9521619.1"/>
    </source>
</evidence>
<protein>
    <submittedName>
        <fullName evidence="1">Uncharacterized protein</fullName>
    </submittedName>
</protein>
<dbReference type="EMBL" id="MU158013">
    <property type="protein sequence ID" value="KAF9521619.1"/>
    <property type="molecule type" value="Genomic_DNA"/>
</dbReference>
<reference evidence="1" key="1">
    <citation type="submission" date="2020-11" db="EMBL/GenBank/DDBJ databases">
        <authorList>
            <consortium name="DOE Joint Genome Institute"/>
            <person name="Ahrendt S."/>
            <person name="Riley R."/>
            <person name="Andreopoulos W."/>
            <person name="Labutti K."/>
            <person name="Pangilinan J."/>
            <person name="Ruiz-Duenas F.J."/>
            <person name="Barrasa J.M."/>
            <person name="Sanchez-Garcia M."/>
            <person name="Camarero S."/>
            <person name="Miyauchi S."/>
            <person name="Serrano A."/>
            <person name="Linde D."/>
            <person name="Babiker R."/>
            <person name="Drula E."/>
            <person name="Ayuso-Fernandez I."/>
            <person name="Pacheco R."/>
            <person name="Padilla G."/>
            <person name="Ferreira P."/>
            <person name="Barriuso J."/>
            <person name="Kellner H."/>
            <person name="Castanera R."/>
            <person name="Alfaro M."/>
            <person name="Ramirez L."/>
            <person name="Pisabarro A.G."/>
            <person name="Kuo A."/>
            <person name="Tritt A."/>
            <person name="Lipzen A."/>
            <person name="He G."/>
            <person name="Yan M."/>
            <person name="Ng V."/>
            <person name="Cullen D."/>
            <person name="Martin F."/>
            <person name="Rosso M.-N."/>
            <person name="Henrissat B."/>
            <person name="Hibbett D."/>
            <person name="Martinez A.T."/>
            <person name="Grigoriev I.V."/>
        </authorList>
    </citation>
    <scope>NUCLEOTIDE SEQUENCE</scope>
    <source>
        <strain evidence="1">CBS 506.95</strain>
    </source>
</reference>
<sequence length="139" mass="15493">TVILGSNALLVFHPGTFAAGDLDIYAPYSSMAIVSRFLTKKRYQCTFGPHWYSTGNPSISTVAQYAFKNKSIDVVYSNTKSAIQVVAEFHSSLVMNYVAHFGAVCLYPGPTLSKVGIMNSNRPRAIKCREKYKERGFYF</sequence>
<dbReference type="Proteomes" id="UP000807306">
    <property type="component" value="Unassembled WGS sequence"/>
</dbReference>
<dbReference type="OrthoDB" id="2938467at2759"/>
<evidence type="ECO:0000313" key="2">
    <source>
        <dbReference type="Proteomes" id="UP000807306"/>
    </source>
</evidence>
<feature type="non-terminal residue" evidence="1">
    <location>
        <position position="1"/>
    </location>
</feature>
<keyword evidence="2" id="KW-1185">Reference proteome</keyword>
<accession>A0A9P6E326</accession>